<dbReference type="InterPro" id="IPR007751">
    <property type="entry name" value="DUF676_lipase-like"/>
</dbReference>
<accession>A0ABY0IEC9</accession>
<reference evidence="4" key="1">
    <citation type="journal article" date="2019" name="Int. J. Syst. Evol. Microbiol.">
        <title>Halobacteriovorax valvorus sp. nov., a novel prokaryotic predator isolated from coastal seawater of China.</title>
        <authorList>
            <person name="Chen M.-X."/>
        </authorList>
    </citation>
    <scope>NUCLEOTIDE SEQUENCE [LARGE SCALE GENOMIC DNA]</scope>
    <source>
        <strain evidence="4">BL9</strain>
    </source>
</reference>
<keyword evidence="1" id="KW-0732">Signal</keyword>
<dbReference type="GO" id="GO:0016787">
    <property type="term" value="F:hydrolase activity"/>
    <property type="evidence" value="ECO:0007669"/>
    <property type="project" value="UniProtKB-KW"/>
</dbReference>
<feature type="domain" description="DUF676" evidence="2">
    <location>
        <begin position="30"/>
        <end position="157"/>
    </location>
</feature>
<dbReference type="Gene3D" id="3.40.50.1820">
    <property type="entry name" value="alpha/beta hydrolase"/>
    <property type="match status" value="1"/>
</dbReference>
<dbReference type="Pfam" id="PF05057">
    <property type="entry name" value="DUF676"/>
    <property type="match status" value="1"/>
</dbReference>
<dbReference type="Proteomes" id="UP000443582">
    <property type="component" value="Unassembled WGS sequence"/>
</dbReference>
<proteinExistence type="predicted"/>
<feature type="chain" id="PRO_5046996261" evidence="1">
    <location>
        <begin position="23"/>
        <end position="369"/>
    </location>
</feature>
<evidence type="ECO:0000256" key="1">
    <source>
        <dbReference type="SAM" id="SignalP"/>
    </source>
</evidence>
<evidence type="ECO:0000259" key="2">
    <source>
        <dbReference type="Pfam" id="PF05057"/>
    </source>
</evidence>
<dbReference type="EMBL" id="QDKL01000003">
    <property type="protein sequence ID" value="RZF20955.1"/>
    <property type="molecule type" value="Genomic_DNA"/>
</dbReference>
<feature type="signal peptide" evidence="1">
    <location>
        <begin position="1"/>
        <end position="22"/>
    </location>
</feature>
<evidence type="ECO:0000313" key="4">
    <source>
        <dbReference type="Proteomes" id="UP000443582"/>
    </source>
</evidence>
<gene>
    <name evidence="3" type="ORF">DAY19_13300</name>
</gene>
<dbReference type="SUPFAM" id="SSF53474">
    <property type="entry name" value="alpha/beta-Hydrolases"/>
    <property type="match status" value="1"/>
</dbReference>
<protein>
    <submittedName>
        <fullName evidence="3">Alpha/beta hydrolase</fullName>
    </submittedName>
</protein>
<keyword evidence="3" id="KW-0378">Hydrolase</keyword>
<comment type="caution">
    <text evidence="3">The sequence shown here is derived from an EMBL/GenBank/DDBJ whole genome shotgun (WGS) entry which is preliminary data.</text>
</comment>
<name>A0ABY0IEC9_9BACT</name>
<organism evidence="3 4">
    <name type="scientific">Halobacteriovorax vibrionivorans</name>
    <dbReference type="NCBI Taxonomy" id="2152716"/>
    <lineage>
        <taxon>Bacteria</taxon>
        <taxon>Pseudomonadati</taxon>
        <taxon>Bdellovibrionota</taxon>
        <taxon>Bacteriovoracia</taxon>
        <taxon>Bacteriovoracales</taxon>
        <taxon>Halobacteriovoraceae</taxon>
        <taxon>Halobacteriovorax</taxon>
    </lineage>
</organism>
<sequence>MKRSSLNFLILFFLLFSISASAECGTSKNHIVFIHGIASNKGAFGYWDQYVQKFHKDECLSSHFFEYDTGNNRLSLNDFVESFDEFMHQESLSEGKIKIVAHSQGGLITLYWLKRMLDNNDSIRFRVNGLMTMATPYYGAKIANLGYSLGTFILPILGKKELKDMRIGSKQVMQTYELFNNKDFLSYLKGLNFISISALFAPNLFDVEGDFAVAPYSSNPNVVLGNNISKHYNIHGVHLRFNLPRTPATTYVTKTCLEKPELCKNSSLAIFEKEFLSQQYVSIDKAEDINTFAVYLKFEKGSLPSGPIFVGSKGILRGLAIKFHHIRDGLYYYKGRLSSGDSKGYLRTYIDGNKILIPVKASRSTFITR</sequence>
<dbReference type="InterPro" id="IPR029058">
    <property type="entry name" value="AB_hydrolase_fold"/>
</dbReference>
<dbReference type="RefSeq" id="WP_115363278.1">
    <property type="nucleotide sequence ID" value="NZ_QDKL01000003.1"/>
</dbReference>
<keyword evidence="4" id="KW-1185">Reference proteome</keyword>
<evidence type="ECO:0000313" key="3">
    <source>
        <dbReference type="EMBL" id="RZF20955.1"/>
    </source>
</evidence>